<protein>
    <submittedName>
        <fullName evidence="5">DUF294 nucleotidyltransferase-like domain-containing protein</fullName>
    </submittedName>
</protein>
<dbReference type="SUPFAM" id="SSF54631">
    <property type="entry name" value="CBS-domain pair"/>
    <property type="match status" value="1"/>
</dbReference>
<dbReference type="InterPro" id="IPR046342">
    <property type="entry name" value="CBS_dom_sf"/>
</dbReference>
<evidence type="ECO:0000259" key="3">
    <source>
        <dbReference type="PROSITE" id="PS50042"/>
    </source>
</evidence>
<gene>
    <name evidence="5" type="ORF">WKW82_16700</name>
</gene>
<dbReference type="Proteomes" id="UP001385892">
    <property type="component" value="Unassembled WGS sequence"/>
</dbReference>
<dbReference type="Pfam" id="PF10335">
    <property type="entry name" value="DUF294_C"/>
    <property type="match status" value="1"/>
</dbReference>
<reference evidence="5 6" key="1">
    <citation type="submission" date="2024-03" db="EMBL/GenBank/DDBJ databases">
        <title>Novel species of the genus Variovorax.</title>
        <authorList>
            <person name="Liu Q."/>
            <person name="Xin Y.-H."/>
        </authorList>
    </citation>
    <scope>NUCLEOTIDE SEQUENCE [LARGE SCALE GENOMIC DNA]</scope>
    <source>
        <strain evidence="5 6">KACC 18900</strain>
    </source>
</reference>
<feature type="domain" description="Cyclic nucleotide-binding" evidence="3">
    <location>
        <begin position="11"/>
        <end position="125"/>
    </location>
</feature>
<organism evidence="5 6">
    <name type="scientific">Variovorax rhizosphaerae</name>
    <dbReference type="NCBI Taxonomy" id="1836200"/>
    <lineage>
        <taxon>Bacteria</taxon>
        <taxon>Pseudomonadati</taxon>
        <taxon>Pseudomonadota</taxon>
        <taxon>Betaproteobacteria</taxon>
        <taxon>Burkholderiales</taxon>
        <taxon>Comamonadaceae</taxon>
        <taxon>Variovorax</taxon>
    </lineage>
</organism>
<dbReference type="CDD" id="cd05401">
    <property type="entry name" value="NT_GlnE_GlnD_like"/>
    <property type="match status" value="1"/>
</dbReference>
<dbReference type="Pfam" id="PF00027">
    <property type="entry name" value="cNMP_binding"/>
    <property type="match status" value="1"/>
</dbReference>
<dbReference type="Gene3D" id="3.10.580.10">
    <property type="entry name" value="CBS-domain"/>
    <property type="match status" value="1"/>
</dbReference>
<dbReference type="PROSITE" id="PS51371">
    <property type="entry name" value="CBS"/>
    <property type="match status" value="1"/>
</dbReference>
<dbReference type="PROSITE" id="PS50042">
    <property type="entry name" value="CNMP_BINDING_3"/>
    <property type="match status" value="1"/>
</dbReference>
<dbReference type="InterPro" id="IPR051257">
    <property type="entry name" value="Diverse_CBS-Domain"/>
</dbReference>
<keyword evidence="1 2" id="KW-0129">CBS domain</keyword>
<keyword evidence="6" id="KW-1185">Reference proteome</keyword>
<accession>A0ABU8WMW2</accession>
<evidence type="ECO:0000256" key="2">
    <source>
        <dbReference type="PROSITE-ProRule" id="PRU00703"/>
    </source>
</evidence>
<dbReference type="InterPro" id="IPR014710">
    <property type="entry name" value="RmlC-like_jellyroll"/>
</dbReference>
<dbReference type="InterPro" id="IPR000644">
    <property type="entry name" value="CBS_dom"/>
</dbReference>
<sequence>MPNAFDFTASPFDCLDVTEQRMVRDSVDIAYFREGETLLAPGIEPLHLFVVIKGHVSQLDGHEAIASYGPKDCFDGRALVAGRASSRFVAAEEVLAYQLAKATVSDLIARNAGFGALLFSDLSSKLGALSQRHGQREMQALAMSRVEDAFLRPAHVVEGATSLVETARVMQANHSSSLLVRDGERLGIFTNTGLQRAVAEGRPLADWPVRELATFSLVKIAPGAPLFDALALMIQHQVHRLVVSDEGRIVGLLEQLDLLSFLSNHSYLITVQIVRAQDLEALRKEAEKITRFIALLHRGGTRVGQIGRLVQALNAKLFERTWQLVAPPGLLADSCLFVMGSEGRGEQLLKTDQDNGLVLRDGTTVSADVVEDACARFSAALREFGYPDCPGGIMVSNPAWRRGASDFAAVVRHWLRQPDAQGLMSLAIFIDAHAVAGDAALLAGVRSQVDDLVASDDAWLARFAAAIDAFPDAGGGWWNRLLLGEHDKQVLDLKKAGIFPIVHGVRSLALRDHVHATGTVARLDALVAVGRLPQDLANDLVDSLHFMMGLKLQAGLAELDAGHAVSGAISTGRMSSLERDLLKDALAVVKRFKVLVRHQFHLETA</sequence>
<dbReference type="PANTHER" id="PTHR43080:SF2">
    <property type="entry name" value="CBS DOMAIN-CONTAINING PROTEIN"/>
    <property type="match status" value="1"/>
</dbReference>
<name>A0ABU8WMW2_9BURK</name>
<dbReference type="InterPro" id="IPR018821">
    <property type="entry name" value="DUF294_put_nucleoTrafse_sb-bd"/>
</dbReference>
<proteinExistence type="predicted"/>
<dbReference type="RefSeq" id="WP_340343603.1">
    <property type="nucleotide sequence ID" value="NZ_JBBKZT010000007.1"/>
</dbReference>
<dbReference type="InterPro" id="IPR018490">
    <property type="entry name" value="cNMP-bd_dom_sf"/>
</dbReference>
<dbReference type="PANTHER" id="PTHR43080">
    <property type="entry name" value="CBS DOMAIN-CONTAINING PROTEIN CBSX3, MITOCHONDRIAL"/>
    <property type="match status" value="1"/>
</dbReference>
<dbReference type="InterPro" id="IPR000595">
    <property type="entry name" value="cNMP-bd_dom"/>
</dbReference>
<dbReference type="SUPFAM" id="SSF51206">
    <property type="entry name" value="cAMP-binding domain-like"/>
    <property type="match status" value="1"/>
</dbReference>
<evidence type="ECO:0000259" key="4">
    <source>
        <dbReference type="PROSITE" id="PS51371"/>
    </source>
</evidence>
<feature type="domain" description="CBS" evidence="4">
    <location>
        <begin position="213"/>
        <end position="268"/>
    </location>
</feature>
<comment type="caution">
    <text evidence="5">The sequence shown here is derived from an EMBL/GenBank/DDBJ whole genome shotgun (WGS) entry which is preliminary data.</text>
</comment>
<dbReference type="SMART" id="SM00116">
    <property type="entry name" value="CBS"/>
    <property type="match status" value="2"/>
</dbReference>
<dbReference type="Pfam" id="PF00571">
    <property type="entry name" value="CBS"/>
    <property type="match status" value="1"/>
</dbReference>
<evidence type="ECO:0000256" key="1">
    <source>
        <dbReference type="ARBA" id="ARBA00023122"/>
    </source>
</evidence>
<evidence type="ECO:0000313" key="6">
    <source>
        <dbReference type="Proteomes" id="UP001385892"/>
    </source>
</evidence>
<evidence type="ECO:0000313" key="5">
    <source>
        <dbReference type="EMBL" id="MEJ8848299.1"/>
    </source>
</evidence>
<dbReference type="Pfam" id="PF03445">
    <property type="entry name" value="DUF294"/>
    <property type="match status" value="1"/>
</dbReference>
<dbReference type="Gene3D" id="2.60.120.10">
    <property type="entry name" value="Jelly Rolls"/>
    <property type="match status" value="1"/>
</dbReference>
<dbReference type="InterPro" id="IPR005105">
    <property type="entry name" value="GlnD_Uridyltrans_N"/>
</dbReference>
<dbReference type="EMBL" id="JBBKZT010000007">
    <property type="protein sequence ID" value="MEJ8848299.1"/>
    <property type="molecule type" value="Genomic_DNA"/>
</dbReference>